<name>A0A0A1UD56_ENTIV</name>
<dbReference type="AlphaFoldDB" id="A0A0A1UD56"/>
<protein>
    <submittedName>
        <fullName evidence="2">Uncharacterized protein</fullName>
    </submittedName>
</protein>
<evidence type="ECO:0000256" key="1">
    <source>
        <dbReference type="SAM" id="SignalP"/>
    </source>
</evidence>
<feature type="non-terminal residue" evidence="2">
    <location>
        <position position="350"/>
    </location>
</feature>
<dbReference type="RefSeq" id="XP_004261127.1">
    <property type="nucleotide sequence ID" value="XM_004261079.1"/>
</dbReference>
<organism evidence="2 3">
    <name type="scientific">Entamoeba invadens IP1</name>
    <dbReference type="NCBI Taxonomy" id="370355"/>
    <lineage>
        <taxon>Eukaryota</taxon>
        <taxon>Amoebozoa</taxon>
        <taxon>Evosea</taxon>
        <taxon>Archamoebae</taxon>
        <taxon>Mastigamoebida</taxon>
        <taxon>Entamoebidae</taxon>
        <taxon>Entamoeba</taxon>
    </lineage>
</organism>
<sequence length="350" mass="38418">MLFLISTLVFCLCSAEYDTCGTAHEITLTDLDINKEAVFNGDTSTQTPFCWVCDARYGCGSSPPRSYFYKFTLNSAIDIDISTCNWGTGFNTRIGVLTECGSSRAHTCVASNDDDFDDTTCEGGKAHVVLRALAGQTYYVVVSGTTSEDVGNFQVVFKKHQNPYSNICSVAKEVFLPSVVTGRLDKTMAVTTPLSDGQQHYGTWFKYTPAANTLGFIDTCGDYTSEFDPEIYVYTSTDGCYHLQEVYYDDNSCGGMNPRIVGNFSSNYEYYVLLLLKDGVGGQYKLNFRDSPTENGKCTGAVSISSLPFKVTMPLSKFVAEPQTCTENIVPGMWYSIVGDGGDYVMDTCD</sequence>
<gene>
    <name evidence="2" type="ORF">EIN_132450</name>
</gene>
<dbReference type="KEGG" id="eiv:EIN_132450"/>
<feature type="signal peptide" evidence="1">
    <location>
        <begin position="1"/>
        <end position="15"/>
    </location>
</feature>
<evidence type="ECO:0000313" key="3">
    <source>
        <dbReference type="Proteomes" id="UP000014680"/>
    </source>
</evidence>
<dbReference type="GeneID" id="14893312"/>
<feature type="chain" id="PRO_5012904181" evidence="1">
    <location>
        <begin position="16"/>
        <end position="350"/>
    </location>
</feature>
<accession>A0A0A1UD56</accession>
<dbReference type="OrthoDB" id="24750at2759"/>
<dbReference type="Proteomes" id="UP000014680">
    <property type="component" value="Unassembled WGS sequence"/>
</dbReference>
<feature type="non-terminal residue" evidence="2">
    <location>
        <position position="1"/>
    </location>
</feature>
<dbReference type="VEuPathDB" id="AmoebaDB:EIN_132450"/>
<evidence type="ECO:0000313" key="2">
    <source>
        <dbReference type="EMBL" id="ELP94356.1"/>
    </source>
</evidence>
<dbReference type="Gene3D" id="2.60.120.380">
    <property type="match status" value="1"/>
</dbReference>
<proteinExistence type="predicted"/>
<keyword evidence="3" id="KW-1185">Reference proteome</keyword>
<reference evidence="2 3" key="1">
    <citation type="submission" date="2012-10" db="EMBL/GenBank/DDBJ databases">
        <authorList>
            <person name="Zafar N."/>
            <person name="Inman J."/>
            <person name="Hall N."/>
            <person name="Lorenzi H."/>
            <person name="Caler E."/>
        </authorList>
    </citation>
    <scope>NUCLEOTIDE SEQUENCE [LARGE SCALE GENOMIC DNA]</scope>
    <source>
        <strain evidence="2 3">IP1</strain>
    </source>
</reference>
<dbReference type="EMBL" id="KB206244">
    <property type="protein sequence ID" value="ELP94356.1"/>
    <property type="molecule type" value="Genomic_DNA"/>
</dbReference>
<keyword evidence="1" id="KW-0732">Signal</keyword>